<evidence type="ECO:0000256" key="1">
    <source>
        <dbReference type="ARBA" id="ARBA00000971"/>
    </source>
</evidence>
<dbReference type="InterPro" id="IPR027304">
    <property type="entry name" value="Trigger_fact/SurA_dom_sf"/>
</dbReference>
<feature type="transmembrane region" description="Helical" evidence="7">
    <location>
        <begin position="33"/>
        <end position="51"/>
    </location>
</feature>
<dbReference type="EMBL" id="MFAQ01000020">
    <property type="protein sequence ID" value="OGD83322.1"/>
    <property type="molecule type" value="Genomic_DNA"/>
</dbReference>
<proteinExistence type="predicted"/>
<dbReference type="Proteomes" id="UP000179237">
    <property type="component" value="Unassembled WGS sequence"/>
</dbReference>
<dbReference type="Pfam" id="PF13624">
    <property type="entry name" value="SurA_N_3"/>
    <property type="match status" value="1"/>
</dbReference>
<dbReference type="InterPro" id="IPR050245">
    <property type="entry name" value="PrsA_foldase"/>
</dbReference>
<comment type="catalytic activity">
    <reaction evidence="1">
        <text>[protein]-peptidylproline (omega=180) = [protein]-peptidylproline (omega=0)</text>
        <dbReference type="Rhea" id="RHEA:16237"/>
        <dbReference type="Rhea" id="RHEA-COMP:10747"/>
        <dbReference type="Rhea" id="RHEA-COMP:10748"/>
        <dbReference type="ChEBI" id="CHEBI:83833"/>
        <dbReference type="ChEBI" id="CHEBI:83834"/>
        <dbReference type="EC" id="5.2.1.8"/>
    </reaction>
</comment>
<organism evidence="8 9">
    <name type="scientific">Candidatus Collierbacteria bacterium RIFOXYD1_FULL_40_9</name>
    <dbReference type="NCBI Taxonomy" id="1817731"/>
    <lineage>
        <taxon>Bacteria</taxon>
        <taxon>Candidatus Collieribacteriota</taxon>
    </lineage>
</organism>
<dbReference type="EC" id="5.2.1.8" evidence="2"/>
<dbReference type="PANTHER" id="PTHR47245:SF1">
    <property type="entry name" value="FOLDASE PROTEIN PRSA"/>
    <property type="match status" value="1"/>
</dbReference>
<feature type="compositionally biased region" description="Polar residues" evidence="6">
    <location>
        <begin position="9"/>
        <end position="24"/>
    </location>
</feature>
<feature type="region of interest" description="Disordered" evidence="6">
    <location>
        <begin position="1"/>
        <end position="24"/>
    </location>
</feature>
<keyword evidence="3" id="KW-0732">Signal</keyword>
<protein>
    <recommendedName>
        <fullName evidence="2">peptidylprolyl isomerase</fullName>
        <ecNumber evidence="2">5.2.1.8</ecNumber>
    </recommendedName>
</protein>
<evidence type="ECO:0000313" key="8">
    <source>
        <dbReference type="EMBL" id="OGD83322.1"/>
    </source>
</evidence>
<dbReference type="Gene3D" id="1.10.4030.10">
    <property type="entry name" value="Porin chaperone SurA, peptide-binding domain"/>
    <property type="match status" value="1"/>
</dbReference>
<keyword evidence="7" id="KW-1133">Transmembrane helix</keyword>
<name>A0A1F5FUQ9_9BACT</name>
<keyword evidence="4" id="KW-0697">Rotamase</keyword>
<evidence type="ECO:0000256" key="5">
    <source>
        <dbReference type="ARBA" id="ARBA00023235"/>
    </source>
</evidence>
<evidence type="ECO:0000313" key="9">
    <source>
        <dbReference type="Proteomes" id="UP000179237"/>
    </source>
</evidence>
<keyword evidence="7" id="KW-0812">Transmembrane</keyword>
<dbReference type="PANTHER" id="PTHR47245">
    <property type="entry name" value="PEPTIDYLPROLYL ISOMERASE"/>
    <property type="match status" value="1"/>
</dbReference>
<dbReference type="GO" id="GO:0003755">
    <property type="term" value="F:peptidyl-prolyl cis-trans isomerase activity"/>
    <property type="evidence" value="ECO:0007669"/>
    <property type="project" value="UniProtKB-KW"/>
</dbReference>
<dbReference type="AlphaFoldDB" id="A0A1F5FUQ9"/>
<gene>
    <name evidence="8" type="ORF">A2572_04615</name>
</gene>
<evidence type="ECO:0000256" key="4">
    <source>
        <dbReference type="ARBA" id="ARBA00023110"/>
    </source>
</evidence>
<evidence type="ECO:0000256" key="2">
    <source>
        <dbReference type="ARBA" id="ARBA00013194"/>
    </source>
</evidence>
<keyword evidence="7" id="KW-0472">Membrane</keyword>
<comment type="caution">
    <text evidence="8">The sequence shown here is derived from an EMBL/GenBank/DDBJ whole genome shotgun (WGS) entry which is preliminary data.</text>
</comment>
<evidence type="ECO:0000256" key="7">
    <source>
        <dbReference type="SAM" id="Phobius"/>
    </source>
</evidence>
<sequence length="222" mass="25409">MKTKKNIKSSKAVSPIEENSSPTSNYQGKNLTFSYKLILVIVLGVLSYMLATKYRNLIVVGTVNNMPVSRYELNRVMAEKYGKQTFEDLVNERLLAQEIKKQGIVITEEEVKVEVDKITKEYGSEENFKAALEQYGLTLEKAKESIRKNLGFKKLVEKTSKIEITDEAVKKYFDDNKTIYAGKKLDEVKDSIKDSLYQQELYQKSQELFTGVRQSAKVSSFL</sequence>
<dbReference type="SUPFAM" id="SSF109998">
    <property type="entry name" value="Triger factor/SurA peptide-binding domain-like"/>
    <property type="match status" value="1"/>
</dbReference>
<reference evidence="8 9" key="1">
    <citation type="journal article" date="2016" name="Nat. Commun.">
        <title>Thousands of microbial genomes shed light on interconnected biogeochemical processes in an aquifer system.</title>
        <authorList>
            <person name="Anantharaman K."/>
            <person name="Brown C.T."/>
            <person name="Hug L.A."/>
            <person name="Sharon I."/>
            <person name="Castelle C.J."/>
            <person name="Probst A.J."/>
            <person name="Thomas B.C."/>
            <person name="Singh A."/>
            <person name="Wilkins M.J."/>
            <person name="Karaoz U."/>
            <person name="Brodie E.L."/>
            <person name="Williams K.H."/>
            <person name="Hubbard S.S."/>
            <person name="Banfield J.F."/>
        </authorList>
    </citation>
    <scope>NUCLEOTIDE SEQUENCE [LARGE SCALE GENOMIC DNA]</scope>
</reference>
<evidence type="ECO:0000256" key="6">
    <source>
        <dbReference type="SAM" id="MobiDB-lite"/>
    </source>
</evidence>
<accession>A0A1F5FUQ9</accession>
<evidence type="ECO:0000256" key="3">
    <source>
        <dbReference type="ARBA" id="ARBA00022729"/>
    </source>
</evidence>
<keyword evidence="5" id="KW-0413">Isomerase</keyword>